<dbReference type="InterPro" id="IPR046348">
    <property type="entry name" value="SIS_dom_sf"/>
</dbReference>
<feature type="domain" description="SIS" evidence="2">
    <location>
        <begin position="32"/>
        <end position="175"/>
    </location>
</feature>
<reference evidence="4" key="1">
    <citation type="submission" date="2015-10" db="EMBL/GenBank/DDBJ databases">
        <title>Genome of Paenibacillus bovis sp. nov.</title>
        <authorList>
            <person name="Wu Z."/>
            <person name="Gao C."/>
            <person name="Liu Z."/>
            <person name="Zheng H."/>
        </authorList>
    </citation>
    <scope>NUCLEOTIDE SEQUENCE [LARGE SCALE GENOMIC DNA]</scope>
    <source>
        <strain evidence="4">BD3526</strain>
    </source>
</reference>
<name>A0A172ZEL5_9BACL</name>
<keyword evidence="3" id="KW-0413">Isomerase</keyword>
<dbReference type="InterPro" id="IPR017552">
    <property type="entry name" value="PHI/rmpB"/>
</dbReference>
<dbReference type="PROSITE" id="PS51464">
    <property type="entry name" value="SIS"/>
    <property type="match status" value="1"/>
</dbReference>
<dbReference type="EMBL" id="CP013023">
    <property type="protein sequence ID" value="ANF95600.1"/>
    <property type="molecule type" value="Genomic_DNA"/>
</dbReference>
<dbReference type="AlphaFoldDB" id="A0A172ZEL5"/>
<dbReference type="PANTHER" id="PTHR43443:SF1">
    <property type="entry name" value="3-HEXULOSE-6-PHOSPHATE ISOMERASE"/>
    <property type="match status" value="1"/>
</dbReference>
<protein>
    <submittedName>
        <fullName evidence="3">6-phospho 3-hexuloisomerase</fullName>
    </submittedName>
</protein>
<comment type="similarity">
    <text evidence="1">Belongs to the SIS family. PHI subfamily.</text>
</comment>
<dbReference type="OrthoDB" id="9797832at2"/>
<dbReference type="Proteomes" id="UP000078148">
    <property type="component" value="Chromosome"/>
</dbReference>
<proteinExistence type="inferred from homology"/>
<dbReference type="KEGG" id="pbv:AR543_06020"/>
<accession>A0A172ZEL5</accession>
<reference evidence="3 4" key="2">
    <citation type="journal article" date="2016" name="Int. J. Syst. Evol. Microbiol.">
        <title>Paenibacillus bovis sp. nov., isolated from raw yak (Bos grunniens) milk.</title>
        <authorList>
            <person name="Gao C."/>
            <person name="Han J."/>
            <person name="Liu Z."/>
            <person name="Xu X."/>
            <person name="Hang F."/>
            <person name="Wu Z."/>
        </authorList>
    </citation>
    <scope>NUCLEOTIDE SEQUENCE [LARGE SCALE GENOMIC DNA]</scope>
    <source>
        <strain evidence="3 4">BD3526</strain>
    </source>
</reference>
<evidence type="ECO:0000256" key="1">
    <source>
        <dbReference type="ARBA" id="ARBA00009235"/>
    </source>
</evidence>
<dbReference type="GO" id="GO:1901135">
    <property type="term" value="P:carbohydrate derivative metabolic process"/>
    <property type="evidence" value="ECO:0007669"/>
    <property type="project" value="InterPro"/>
</dbReference>
<keyword evidence="4" id="KW-1185">Reference proteome</keyword>
<organism evidence="3 4">
    <name type="scientific">Paenibacillus bovis</name>
    <dbReference type="NCBI Taxonomy" id="1616788"/>
    <lineage>
        <taxon>Bacteria</taxon>
        <taxon>Bacillati</taxon>
        <taxon>Bacillota</taxon>
        <taxon>Bacilli</taxon>
        <taxon>Bacillales</taxon>
        <taxon>Paenibacillaceae</taxon>
        <taxon>Paenibacillus</taxon>
    </lineage>
</organism>
<dbReference type="Pfam" id="PF01380">
    <property type="entry name" value="SIS"/>
    <property type="match status" value="1"/>
</dbReference>
<dbReference type="Gene3D" id="3.40.50.10490">
    <property type="entry name" value="Glucose-6-phosphate isomerase like protein, domain 1"/>
    <property type="match status" value="1"/>
</dbReference>
<dbReference type="InterPro" id="IPR001347">
    <property type="entry name" value="SIS_dom"/>
</dbReference>
<dbReference type="GO" id="GO:0016853">
    <property type="term" value="F:isomerase activity"/>
    <property type="evidence" value="ECO:0007669"/>
    <property type="project" value="UniProtKB-KW"/>
</dbReference>
<dbReference type="NCBIfam" id="TIGR03127">
    <property type="entry name" value="RuMP_HxlB"/>
    <property type="match status" value="1"/>
</dbReference>
<dbReference type="CDD" id="cd05005">
    <property type="entry name" value="SIS_PHI"/>
    <property type="match status" value="1"/>
</dbReference>
<dbReference type="PANTHER" id="PTHR43443">
    <property type="entry name" value="3-HEXULOSE-6-PHOSPHATE ISOMERASE"/>
    <property type="match status" value="1"/>
</dbReference>
<evidence type="ECO:0000259" key="2">
    <source>
        <dbReference type="PROSITE" id="PS51464"/>
    </source>
</evidence>
<evidence type="ECO:0000313" key="4">
    <source>
        <dbReference type="Proteomes" id="UP000078148"/>
    </source>
</evidence>
<dbReference type="STRING" id="1616788.AR543_06020"/>
<gene>
    <name evidence="3" type="ORF">AR543_06020</name>
</gene>
<sequence length="188" mass="19863">MSNSISLTKAQRILEEVQQVVSRVPEEAVTGLAETLAKGNRIFVTGEGRSGFMAKSFAMRLMHLGANSYVIGETVTPALAAGDILIAVSGSGTTKAAVWTAEKARELGCTIVAVTTDESSPLGKLADQLLHIPAATKYRREGEAASIQPLGSLFDQCTHILLDAVCLGYGELQHVEHGAAFAKHSNVE</sequence>
<dbReference type="RefSeq" id="WP_060532680.1">
    <property type="nucleotide sequence ID" value="NZ_CP013023.1"/>
</dbReference>
<dbReference type="GO" id="GO:0097367">
    <property type="term" value="F:carbohydrate derivative binding"/>
    <property type="evidence" value="ECO:0007669"/>
    <property type="project" value="InterPro"/>
</dbReference>
<dbReference type="SUPFAM" id="SSF53697">
    <property type="entry name" value="SIS domain"/>
    <property type="match status" value="1"/>
</dbReference>
<evidence type="ECO:0000313" key="3">
    <source>
        <dbReference type="EMBL" id="ANF95600.1"/>
    </source>
</evidence>